<evidence type="ECO:0000256" key="1">
    <source>
        <dbReference type="SAM" id="MobiDB-lite"/>
    </source>
</evidence>
<evidence type="ECO:0000313" key="3">
    <source>
        <dbReference type="Proteomes" id="UP000479000"/>
    </source>
</evidence>
<dbReference type="EMBL" id="CADCXU010025630">
    <property type="protein sequence ID" value="CAB0012732.1"/>
    <property type="molecule type" value="Genomic_DNA"/>
</dbReference>
<proteinExistence type="predicted"/>
<accession>A0A6H5H5D9</accession>
<keyword evidence="3" id="KW-1185">Reference proteome</keyword>
<organism evidence="2 3">
    <name type="scientific">Nesidiocoris tenuis</name>
    <dbReference type="NCBI Taxonomy" id="355587"/>
    <lineage>
        <taxon>Eukaryota</taxon>
        <taxon>Metazoa</taxon>
        <taxon>Ecdysozoa</taxon>
        <taxon>Arthropoda</taxon>
        <taxon>Hexapoda</taxon>
        <taxon>Insecta</taxon>
        <taxon>Pterygota</taxon>
        <taxon>Neoptera</taxon>
        <taxon>Paraneoptera</taxon>
        <taxon>Hemiptera</taxon>
        <taxon>Heteroptera</taxon>
        <taxon>Panheteroptera</taxon>
        <taxon>Cimicomorpha</taxon>
        <taxon>Miridae</taxon>
        <taxon>Dicyphina</taxon>
        <taxon>Nesidiocoris</taxon>
    </lineage>
</organism>
<reference evidence="2 3" key="1">
    <citation type="submission" date="2020-02" db="EMBL/GenBank/DDBJ databases">
        <authorList>
            <person name="Ferguson B K."/>
        </authorList>
    </citation>
    <scope>NUCLEOTIDE SEQUENCE [LARGE SCALE GENOMIC DNA]</scope>
</reference>
<dbReference type="Proteomes" id="UP000479000">
    <property type="component" value="Unassembled WGS sequence"/>
</dbReference>
<feature type="region of interest" description="Disordered" evidence="1">
    <location>
        <begin position="49"/>
        <end position="75"/>
    </location>
</feature>
<dbReference type="AlphaFoldDB" id="A0A6H5H5D9"/>
<name>A0A6H5H5D9_9HEMI</name>
<gene>
    <name evidence="2" type="ORF">NTEN_LOCUS17431</name>
</gene>
<sequence>MPAKQSSEAPVTLCQCKVRTKPVTLEQPTYESGSSKLICAARSRFGGPVAPGRTELSQSKTRSPRLDTAADGSTPGRTRFDCQIFQEDRDCPAAPGRSSDTYFHIELYYSSIFSYYEKIESSDSPNLYRDQERGNNGGNLRVTVQSACRLCTPYGTWMKTHRVLRRNSQLSILRRGIHIASTSTKLEARYLRNIIQDNLSRVDCSEQICNFKALQSGLRLSNRLIPTECRTAGPSGEY</sequence>
<protein>
    <submittedName>
        <fullName evidence="2">Uncharacterized protein</fullName>
    </submittedName>
</protein>
<evidence type="ECO:0000313" key="2">
    <source>
        <dbReference type="EMBL" id="CAB0012732.1"/>
    </source>
</evidence>